<gene>
    <name evidence="1" type="ORF">M0638_26625</name>
</gene>
<dbReference type="AlphaFoldDB" id="A0A9X2C0A5"/>
<dbReference type="Proteomes" id="UP001139516">
    <property type="component" value="Unassembled WGS sequence"/>
</dbReference>
<evidence type="ECO:0000313" key="1">
    <source>
        <dbReference type="EMBL" id="MCK8787935.1"/>
    </source>
</evidence>
<proteinExistence type="predicted"/>
<keyword evidence="2" id="KW-1185">Reference proteome</keyword>
<sequence>MIRPAEAPSPAAAALARDLRAAFLRLPPGLRSRCRVPPSGDAWIDRPVLVEAGDHADHHEGIIVAGPRDEAGAWLLDAAFTLLTLDDDGVTAALVRVHGWNCHVEPL</sequence>
<dbReference type="RefSeq" id="WP_248669980.1">
    <property type="nucleotide sequence ID" value="NZ_JALPRX010000158.1"/>
</dbReference>
<reference evidence="1" key="1">
    <citation type="submission" date="2022-04" db="EMBL/GenBank/DDBJ databases">
        <title>Roseomonas acroporae sp. nov., isolated from coral Acropora digitifera.</title>
        <authorList>
            <person name="Sun H."/>
        </authorList>
    </citation>
    <scope>NUCLEOTIDE SEQUENCE</scope>
    <source>
        <strain evidence="1">NAR14</strain>
    </source>
</reference>
<protein>
    <submittedName>
        <fullName evidence="1">Uncharacterized protein</fullName>
    </submittedName>
</protein>
<accession>A0A9X2C0A5</accession>
<comment type="caution">
    <text evidence="1">The sequence shown here is derived from an EMBL/GenBank/DDBJ whole genome shotgun (WGS) entry which is preliminary data.</text>
</comment>
<organism evidence="1 2">
    <name type="scientific">Roseomonas acroporae</name>
    <dbReference type="NCBI Taxonomy" id="2937791"/>
    <lineage>
        <taxon>Bacteria</taxon>
        <taxon>Pseudomonadati</taxon>
        <taxon>Pseudomonadota</taxon>
        <taxon>Alphaproteobacteria</taxon>
        <taxon>Acetobacterales</taxon>
        <taxon>Roseomonadaceae</taxon>
        <taxon>Roseomonas</taxon>
    </lineage>
</organism>
<dbReference type="EMBL" id="JALPRX010000158">
    <property type="protein sequence ID" value="MCK8787935.1"/>
    <property type="molecule type" value="Genomic_DNA"/>
</dbReference>
<name>A0A9X2C0A5_9PROT</name>
<evidence type="ECO:0000313" key="2">
    <source>
        <dbReference type="Proteomes" id="UP001139516"/>
    </source>
</evidence>